<dbReference type="Pfam" id="PF04720">
    <property type="entry name" value="PDDEXK_6"/>
    <property type="match status" value="1"/>
</dbReference>
<feature type="compositionally biased region" description="Low complexity" evidence="1">
    <location>
        <begin position="293"/>
        <end position="305"/>
    </location>
</feature>
<evidence type="ECO:0000313" key="3">
    <source>
        <dbReference type="Proteomes" id="UP000001876"/>
    </source>
</evidence>
<evidence type="ECO:0000256" key="1">
    <source>
        <dbReference type="SAM" id="MobiDB-lite"/>
    </source>
</evidence>
<dbReference type="GeneID" id="9687487"/>
<accession>C1N285</accession>
<dbReference type="RefSeq" id="XP_003062247.1">
    <property type="nucleotide sequence ID" value="XM_003062201.1"/>
</dbReference>
<protein>
    <submittedName>
        <fullName evidence="2">Predicted protein</fullName>
    </submittedName>
</protein>
<feature type="region of interest" description="Disordered" evidence="1">
    <location>
        <begin position="293"/>
        <end position="316"/>
    </location>
</feature>
<sequence>MTTTLLPQPGTATFPGLRKTSPEQFPPRLWPARTTATNASFALAPRDAPASPASGRNKIDEAMDVDVDDATFDFDLLFDTGSGSRAPTPPPTPPTLARQLPRLTLAESAEDARVRCAREPSEIVFRPRPFGFEKTHIILNPSLRRLLIILALPSSSSVRRLARELTRPKNDLARAIRDRFDAACLEVGPGEMGDDAHVERLRVAFEAISAAADDDDDFHSRRPTTASSHVAEGYVSDGSECSGRGGGSVSGSTSRANVAVAPGSTGRAALLNLRHAFLWIDVGGGGAAATTAAAARADPSSSDASPAPPAPPARDDETTLILEPDIRAHFVVSRPTEAYSRLLRSLPERFVGTRLDLAKLVDVVCDEMRASFDANGMSQPPWRRPSSIMSKWLVPAQSCVGGARDDAAGAGGTKSARARSDPATKPLLFATTTPIFERGDDDAERRRRWSVDGNPERVGPAGEKPRGRGGSPTFVGFEAIGERVGAGA</sequence>
<keyword evidence="3" id="KW-1185">Reference proteome</keyword>
<feature type="region of interest" description="Disordered" evidence="1">
    <location>
        <begin position="404"/>
        <end position="488"/>
    </location>
</feature>
<feature type="region of interest" description="Disordered" evidence="1">
    <location>
        <begin position="215"/>
        <end position="258"/>
    </location>
</feature>
<dbReference type="eggNOG" id="ENOG502RGTB">
    <property type="taxonomic scope" value="Eukaryota"/>
</dbReference>
<dbReference type="Proteomes" id="UP000001876">
    <property type="component" value="Unassembled WGS sequence"/>
</dbReference>
<gene>
    <name evidence="2" type="ORF">MICPUCDRAFT_48472</name>
</gene>
<evidence type="ECO:0000313" key="2">
    <source>
        <dbReference type="EMBL" id="EEH53959.1"/>
    </source>
</evidence>
<dbReference type="InterPro" id="IPR006502">
    <property type="entry name" value="PDDEXK-like"/>
</dbReference>
<proteinExistence type="predicted"/>
<reference evidence="2 3" key="1">
    <citation type="journal article" date="2009" name="Science">
        <title>Green evolution and dynamic adaptations revealed by genomes of the marine picoeukaryotes Micromonas.</title>
        <authorList>
            <person name="Worden A.Z."/>
            <person name="Lee J.H."/>
            <person name="Mock T."/>
            <person name="Rouze P."/>
            <person name="Simmons M.P."/>
            <person name="Aerts A.L."/>
            <person name="Allen A.E."/>
            <person name="Cuvelier M.L."/>
            <person name="Derelle E."/>
            <person name="Everett M.V."/>
            <person name="Foulon E."/>
            <person name="Grimwood J."/>
            <person name="Gundlach H."/>
            <person name="Henrissat B."/>
            <person name="Napoli C."/>
            <person name="McDonald S.M."/>
            <person name="Parker M.S."/>
            <person name="Rombauts S."/>
            <person name="Salamov A."/>
            <person name="Von Dassow P."/>
            <person name="Badger J.H."/>
            <person name="Coutinho P.M."/>
            <person name="Demir E."/>
            <person name="Dubchak I."/>
            <person name="Gentemann C."/>
            <person name="Eikrem W."/>
            <person name="Gready J.E."/>
            <person name="John U."/>
            <person name="Lanier W."/>
            <person name="Lindquist E.A."/>
            <person name="Lucas S."/>
            <person name="Mayer K.F."/>
            <person name="Moreau H."/>
            <person name="Not F."/>
            <person name="Otillar R."/>
            <person name="Panaud O."/>
            <person name="Pangilinan J."/>
            <person name="Paulsen I."/>
            <person name="Piegu B."/>
            <person name="Poliakov A."/>
            <person name="Robbens S."/>
            <person name="Schmutz J."/>
            <person name="Toulza E."/>
            <person name="Wyss T."/>
            <person name="Zelensky A."/>
            <person name="Zhou K."/>
            <person name="Armbrust E.V."/>
            <person name="Bhattacharya D."/>
            <person name="Goodenough U.W."/>
            <person name="Van de Peer Y."/>
            <person name="Grigoriev I.V."/>
        </authorList>
    </citation>
    <scope>NUCLEOTIDE SEQUENCE [LARGE SCALE GENOMIC DNA]</scope>
    <source>
        <strain evidence="2 3">CCMP1545</strain>
    </source>
</reference>
<dbReference type="AlphaFoldDB" id="C1N285"/>
<dbReference type="KEGG" id="mpp:MICPUCDRAFT_48472"/>
<feature type="region of interest" description="Disordered" evidence="1">
    <location>
        <begin position="1"/>
        <end position="30"/>
    </location>
</feature>
<organism evidence="3">
    <name type="scientific">Micromonas pusilla (strain CCMP1545)</name>
    <name type="common">Picoplanktonic green alga</name>
    <dbReference type="NCBI Taxonomy" id="564608"/>
    <lineage>
        <taxon>Eukaryota</taxon>
        <taxon>Viridiplantae</taxon>
        <taxon>Chlorophyta</taxon>
        <taxon>Mamiellophyceae</taxon>
        <taxon>Mamiellales</taxon>
        <taxon>Mamiellaceae</taxon>
        <taxon>Micromonas</taxon>
    </lineage>
</organism>
<dbReference type="EMBL" id="GG663745">
    <property type="protein sequence ID" value="EEH53959.1"/>
    <property type="molecule type" value="Genomic_DNA"/>
</dbReference>
<name>C1N285_MICPC</name>
<dbReference type="STRING" id="564608.C1N285"/>
<dbReference type="OrthoDB" id="691424at2759"/>
<dbReference type="PANTHER" id="PTHR31579">
    <property type="entry name" value="OS03G0796600 PROTEIN"/>
    <property type="match status" value="1"/>
</dbReference>
<dbReference type="PANTHER" id="PTHR31579:SF1">
    <property type="entry name" value="OS03G0796600 PROTEIN"/>
    <property type="match status" value="1"/>
</dbReference>